<dbReference type="EMBL" id="JANIEX010000013">
    <property type="protein sequence ID" value="KAJ3576371.1"/>
    <property type="molecule type" value="Genomic_DNA"/>
</dbReference>
<protein>
    <recommendedName>
        <fullName evidence="14">P-loop containing nucleoside triphosphate hydrolase protein</fullName>
    </recommendedName>
</protein>
<dbReference type="SMART" id="SM00487">
    <property type="entry name" value="DEXDc"/>
    <property type="match status" value="1"/>
</dbReference>
<dbReference type="CDD" id="cd18034">
    <property type="entry name" value="DEXHc_dicer"/>
    <property type="match status" value="1"/>
</dbReference>
<dbReference type="Pfam" id="PF00636">
    <property type="entry name" value="Ribonuclease_3"/>
    <property type="match status" value="2"/>
</dbReference>
<evidence type="ECO:0000256" key="4">
    <source>
        <dbReference type="ARBA" id="ARBA00022806"/>
    </source>
</evidence>
<keyword evidence="13" id="KW-1185">Reference proteome</keyword>
<feature type="domain" description="RNase III" evidence="8">
    <location>
        <begin position="992"/>
        <end position="1178"/>
    </location>
</feature>
<keyword evidence="4" id="KW-0347">Helicase</keyword>
<comment type="caution">
    <text evidence="12">The sequence shown here is derived from an EMBL/GenBank/DDBJ whole genome shotgun (WGS) entry which is preliminary data.</text>
</comment>
<comment type="similarity">
    <text evidence="6">Belongs to the helicase family. Dicer subfamily.</text>
</comment>
<dbReference type="GO" id="GO:0003723">
    <property type="term" value="F:RNA binding"/>
    <property type="evidence" value="ECO:0007669"/>
    <property type="project" value="UniProtKB-UniRule"/>
</dbReference>
<dbReference type="Gene3D" id="3.40.50.300">
    <property type="entry name" value="P-loop containing nucleotide triphosphate hydrolases"/>
    <property type="match status" value="2"/>
</dbReference>
<feature type="domain" description="Helicase ATP-binding" evidence="9">
    <location>
        <begin position="22"/>
        <end position="209"/>
    </location>
</feature>
<evidence type="ECO:0000256" key="7">
    <source>
        <dbReference type="SAM" id="MobiDB-lite"/>
    </source>
</evidence>
<dbReference type="InterPro" id="IPR001650">
    <property type="entry name" value="Helicase_C-like"/>
</dbReference>
<evidence type="ECO:0000256" key="5">
    <source>
        <dbReference type="ARBA" id="ARBA00022840"/>
    </source>
</evidence>
<dbReference type="PANTHER" id="PTHR14950">
    <property type="entry name" value="DICER-RELATED"/>
    <property type="match status" value="1"/>
</dbReference>
<evidence type="ECO:0000256" key="1">
    <source>
        <dbReference type="ARBA" id="ARBA00022737"/>
    </source>
</evidence>
<dbReference type="GO" id="GO:0004525">
    <property type="term" value="F:ribonuclease III activity"/>
    <property type="evidence" value="ECO:0007669"/>
    <property type="project" value="InterPro"/>
</dbReference>
<evidence type="ECO:0008006" key="14">
    <source>
        <dbReference type="Google" id="ProtNLM"/>
    </source>
</evidence>
<gene>
    <name evidence="12" type="ORF">NP233_g468</name>
</gene>
<dbReference type="CDD" id="cd00593">
    <property type="entry name" value="RIBOc"/>
    <property type="match status" value="2"/>
</dbReference>
<dbReference type="Gene3D" id="3.30.160.380">
    <property type="entry name" value="Dicer dimerisation domain"/>
    <property type="match status" value="1"/>
</dbReference>
<evidence type="ECO:0000313" key="13">
    <source>
        <dbReference type="Proteomes" id="UP001213000"/>
    </source>
</evidence>
<evidence type="ECO:0000313" key="12">
    <source>
        <dbReference type="EMBL" id="KAJ3576371.1"/>
    </source>
</evidence>
<dbReference type="PANTHER" id="PTHR14950:SF37">
    <property type="entry name" value="ENDORIBONUCLEASE DICER"/>
    <property type="match status" value="1"/>
</dbReference>
<keyword evidence="5" id="KW-0067">ATP-binding</keyword>
<dbReference type="InterPro" id="IPR014001">
    <property type="entry name" value="Helicase_ATP-bd"/>
</dbReference>
<organism evidence="12 13">
    <name type="scientific">Leucocoprinus birnbaumii</name>
    <dbReference type="NCBI Taxonomy" id="56174"/>
    <lineage>
        <taxon>Eukaryota</taxon>
        <taxon>Fungi</taxon>
        <taxon>Dikarya</taxon>
        <taxon>Basidiomycota</taxon>
        <taxon>Agaricomycotina</taxon>
        <taxon>Agaricomycetes</taxon>
        <taxon>Agaricomycetidae</taxon>
        <taxon>Agaricales</taxon>
        <taxon>Agaricineae</taxon>
        <taxon>Agaricaceae</taxon>
        <taxon>Leucocoprinus</taxon>
    </lineage>
</organism>
<dbReference type="InterPro" id="IPR027417">
    <property type="entry name" value="P-loop_NTPase"/>
</dbReference>
<dbReference type="SMART" id="SM00490">
    <property type="entry name" value="HELICc"/>
    <property type="match status" value="1"/>
</dbReference>
<dbReference type="InterPro" id="IPR000999">
    <property type="entry name" value="RNase_III_dom"/>
</dbReference>
<sequence>MVSSSPPSEANVPRTRGYQQEMLEESIRRNIIIAMDTGSGKTHIAVLRLKYEVEREPSKVAWFFAPTVALCEQQKAVIQTYLPVSVGLVSGALEPDQWKSAAVWQKVLRTHSVIVSTPQVFLDALRHAYINLGKDISLLIFDEAHHATGDHPYTRIMVEFYHRIPERLASGRIYGISQAFRPHVMGLTASPIYGGNVERAFYLLEKNLDCTILSPRLKREELLQFVHRPVFRHIMYELSPMPPFSTNLVAIANVIASLKIEDDPYVIALRKELAAAQPGSPEYFRIDQKLSITIRSQKTFTLKGLRDFERTASDILFQIGPWAADWYVSATIAKAREAANPYNNIMVSWKETEKNHILGILKKIVLTPTSYHMDDIMDESSDKVQQLITALLNEKLETEERGDVYSGLIFVQRRDAAIALAEVLKHHPFTKDAFRIGVLLGTSDNSHRHSFLDITRKLARASHEETLADFRSGDLNLIVATAVAEEGLDIQACGSVIRWDLPPNMASWAQSRGRARRKRSTFSLMFPRDSQSQKDVRKWEELERKMVELYNDPLRAIAAEDESMALFDDFEEDKIFVVESTGAKCNLHSAIAHLSHFCAVIPSTSHVDTRPIYEIDPPELPIGWHEKLTSQNPSASLQPIYTGPFGSKVILPRSLPRSCREFSAPMIYPTKVSAHRRAAFNAYVGLYEAGLLNEHLLPRDVEPEKEADVMEMLKDVEKRTGMASVDLQMDPWAAPEPDSITSDETPKCWYTSKLVIGELPPLVLFTRSEPVELNALDAPMLYRPGMNEPTRVTLTPIAKVAEGVEIVKKAKEYTRRVFWSLNWARMDWDKLDFAYLFYPECPVDDSDIWVQRRAWLEESRKDEEAPNRQKEYAAGARDFGQAFQYATDPTLVVKEFGRAYQFVGWSEERLGEEEEEKLKKTRRRRSEDDPPVEIRYPLLVVKPFHPRSNFLVPTKPRDPEASPPETTYTYLMPEYSGVVLISPIEVDYAFLLPSVLRAIGHAFTMVSIRSTLFVSAPSLRVIPLQLMAKAMTATSAGEHYNYQRLETLGDTVLKFLVALQVLVEYPLWHEGYLTKKKDHTVSNVRLAKENIRRRVFRWIVRDHMVGRKWKPKYAFQPPPEQPPADALKEETDPMVEDQPEPQHALKKIKKKAKVQVLSTKTLADVVESLIGAAYIHGGFDLGYECAKLFDLGLKWAPPPQRVETFLSTIELDVNTPPELRLVEQMIGYTFKRKILLLEALTHASYQQDVRTVSYERMEFLGDSVLDMIVTDYLYNAPGKNYSPGHIHLRRSAVVNTHFLAYICLNTSTPIDAALPRFIHGILTDEADDQDIYLWQCLLHSNSRVMDDQANTSARFRKRKDGIQDALKHDPFFPWGALTQLQAPKFFSDIIESILGAVFLDSRGDISVAREVVSRLGILPVLEHIVKNEIDVWHPVSRVSQWASKKGKSLDWEIEKEKGAVKCNVLVEGKVVASWVDQYRGASSQDEVKLLAAEEASRVLHLRKKHMNQAVHSKKGVKAHRDENITSVSIGPADNDRMEVD</sequence>
<evidence type="ECO:0000256" key="3">
    <source>
        <dbReference type="ARBA" id="ARBA00022801"/>
    </source>
</evidence>
<dbReference type="Proteomes" id="UP001213000">
    <property type="component" value="Unassembled WGS sequence"/>
</dbReference>
<dbReference type="InterPro" id="IPR005034">
    <property type="entry name" value="Dicer_dimerisation"/>
</dbReference>
<dbReference type="PROSITE" id="PS00517">
    <property type="entry name" value="RNASE_3_1"/>
    <property type="match status" value="1"/>
</dbReference>
<proteinExistence type="inferred from homology"/>
<dbReference type="Pfam" id="PF03368">
    <property type="entry name" value="Dicer_dimer"/>
    <property type="match status" value="1"/>
</dbReference>
<dbReference type="SUPFAM" id="SSF69065">
    <property type="entry name" value="RNase III domain-like"/>
    <property type="match status" value="2"/>
</dbReference>
<dbReference type="GO" id="GO:0005634">
    <property type="term" value="C:nucleus"/>
    <property type="evidence" value="ECO:0007669"/>
    <property type="project" value="TreeGrafter"/>
</dbReference>
<feature type="domain" description="Helicase C-terminal" evidence="10">
    <location>
        <begin position="383"/>
        <end position="565"/>
    </location>
</feature>
<evidence type="ECO:0000259" key="11">
    <source>
        <dbReference type="PROSITE" id="PS51327"/>
    </source>
</evidence>
<reference evidence="12" key="1">
    <citation type="submission" date="2022-07" db="EMBL/GenBank/DDBJ databases">
        <title>Genome Sequence of Leucocoprinus birnbaumii.</title>
        <authorList>
            <person name="Buettner E."/>
        </authorList>
    </citation>
    <scope>NUCLEOTIDE SEQUENCE</scope>
    <source>
        <strain evidence="12">VT141</strain>
    </source>
</reference>
<dbReference type="InterPro" id="IPR038248">
    <property type="entry name" value="Dicer_dimer_sf"/>
</dbReference>
<feature type="domain" description="RNase III" evidence="8">
    <location>
        <begin position="1219"/>
        <end position="1402"/>
    </location>
</feature>
<evidence type="ECO:0000259" key="10">
    <source>
        <dbReference type="PROSITE" id="PS51194"/>
    </source>
</evidence>
<evidence type="ECO:0000259" key="9">
    <source>
        <dbReference type="PROSITE" id="PS51192"/>
    </source>
</evidence>
<dbReference type="GO" id="GO:0004386">
    <property type="term" value="F:helicase activity"/>
    <property type="evidence" value="ECO:0007669"/>
    <property type="project" value="UniProtKB-KW"/>
</dbReference>
<dbReference type="PROSITE" id="PS51194">
    <property type="entry name" value="HELICASE_CTER"/>
    <property type="match status" value="1"/>
</dbReference>
<dbReference type="Pfam" id="PF00271">
    <property type="entry name" value="Helicase_C"/>
    <property type="match status" value="1"/>
</dbReference>
<evidence type="ECO:0000259" key="8">
    <source>
        <dbReference type="PROSITE" id="PS50142"/>
    </source>
</evidence>
<feature type="region of interest" description="Disordered" evidence="7">
    <location>
        <begin position="1111"/>
        <end position="1142"/>
    </location>
</feature>
<accession>A0AAD5YWP0</accession>
<dbReference type="GO" id="GO:0005524">
    <property type="term" value="F:ATP binding"/>
    <property type="evidence" value="ECO:0007669"/>
    <property type="project" value="UniProtKB-KW"/>
</dbReference>
<keyword evidence="1" id="KW-0677">Repeat</keyword>
<keyword evidence="2" id="KW-0547">Nucleotide-binding</keyword>
<dbReference type="PROSITE" id="PS50142">
    <property type="entry name" value="RNASE_3_2"/>
    <property type="match status" value="2"/>
</dbReference>
<dbReference type="Gene3D" id="1.10.1520.10">
    <property type="entry name" value="Ribonuclease III domain"/>
    <property type="match status" value="2"/>
</dbReference>
<dbReference type="InterPro" id="IPR011545">
    <property type="entry name" value="DEAD/DEAH_box_helicase_dom"/>
</dbReference>
<dbReference type="PROSITE" id="PS51327">
    <property type="entry name" value="DICER_DSRBF"/>
    <property type="match status" value="1"/>
</dbReference>
<dbReference type="InterPro" id="IPR036389">
    <property type="entry name" value="RNase_III_sf"/>
</dbReference>
<feature type="domain" description="Dicer dsRNA-binding fold" evidence="11">
    <location>
        <begin position="590"/>
        <end position="706"/>
    </location>
</feature>
<dbReference type="SMART" id="SM00535">
    <property type="entry name" value="RIBOc"/>
    <property type="match status" value="2"/>
</dbReference>
<dbReference type="PROSITE" id="PS51192">
    <property type="entry name" value="HELICASE_ATP_BIND_1"/>
    <property type="match status" value="1"/>
</dbReference>
<dbReference type="GO" id="GO:0005737">
    <property type="term" value="C:cytoplasm"/>
    <property type="evidence" value="ECO:0007669"/>
    <property type="project" value="TreeGrafter"/>
</dbReference>
<name>A0AAD5YWP0_9AGAR</name>
<feature type="region of interest" description="Disordered" evidence="7">
    <location>
        <begin position="1509"/>
        <end position="1540"/>
    </location>
</feature>
<evidence type="ECO:0000256" key="6">
    <source>
        <dbReference type="PROSITE-ProRule" id="PRU00657"/>
    </source>
</evidence>
<dbReference type="SUPFAM" id="SSF52540">
    <property type="entry name" value="P-loop containing nucleoside triphosphate hydrolases"/>
    <property type="match status" value="1"/>
</dbReference>
<keyword evidence="6" id="KW-0694">RNA-binding</keyword>
<dbReference type="Pfam" id="PF00270">
    <property type="entry name" value="DEAD"/>
    <property type="match status" value="1"/>
</dbReference>
<dbReference type="GO" id="GO:0030422">
    <property type="term" value="P:siRNA processing"/>
    <property type="evidence" value="ECO:0007669"/>
    <property type="project" value="TreeGrafter"/>
</dbReference>
<keyword evidence="3" id="KW-0378">Hydrolase</keyword>
<evidence type="ECO:0000256" key="2">
    <source>
        <dbReference type="ARBA" id="ARBA00022741"/>
    </source>
</evidence>